<dbReference type="SUPFAM" id="SSF100950">
    <property type="entry name" value="NagB/RpiA/CoA transferase-like"/>
    <property type="match status" value="1"/>
</dbReference>
<dbReference type="GO" id="GO:0035999">
    <property type="term" value="P:tetrahydrofolate interconversion"/>
    <property type="evidence" value="ECO:0007669"/>
    <property type="project" value="TreeGrafter"/>
</dbReference>
<dbReference type="EMBL" id="BJXW01000012">
    <property type="protein sequence ID" value="GEN31096.1"/>
    <property type="molecule type" value="Genomic_DNA"/>
</dbReference>
<feature type="binding site" evidence="4">
    <location>
        <begin position="133"/>
        <end position="141"/>
    </location>
    <ligand>
        <name>ATP</name>
        <dbReference type="ChEBI" id="CHEBI:30616"/>
    </ligand>
</feature>
<evidence type="ECO:0000256" key="1">
    <source>
        <dbReference type="ARBA" id="ARBA00010638"/>
    </source>
</evidence>
<accession>A0A511UWT7</accession>
<dbReference type="GO" id="GO:0046872">
    <property type="term" value="F:metal ion binding"/>
    <property type="evidence" value="ECO:0007669"/>
    <property type="project" value="UniProtKB-KW"/>
</dbReference>
<keyword evidence="7" id="KW-1185">Reference proteome</keyword>
<dbReference type="InterPro" id="IPR037171">
    <property type="entry name" value="NagB/RpiA_transferase-like"/>
</dbReference>
<evidence type="ECO:0000256" key="4">
    <source>
        <dbReference type="PIRSR" id="PIRSR006806-1"/>
    </source>
</evidence>
<dbReference type="GO" id="GO:0009396">
    <property type="term" value="P:folic acid-containing compound biosynthetic process"/>
    <property type="evidence" value="ECO:0007669"/>
    <property type="project" value="TreeGrafter"/>
</dbReference>
<dbReference type="OrthoDB" id="9801938at2"/>
<keyword evidence="5" id="KW-0479">Metal-binding</keyword>
<comment type="caution">
    <text evidence="6">The sequence shown here is derived from an EMBL/GenBank/DDBJ whole genome shotgun (WGS) entry which is preliminary data.</text>
</comment>
<dbReference type="InterPro" id="IPR024185">
    <property type="entry name" value="FTHF_cligase-like_sf"/>
</dbReference>
<dbReference type="RefSeq" id="WP_146936976.1">
    <property type="nucleotide sequence ID" value="NZ_BJXW01000012.1"/>
</dbReference>
<dbReference type="Gene3D" id="3.40.50.10420">
    <property type="entry name" value="NagB/RpiA/CoA transferase-like"/>
    <property type="match status" value="1"/>
</dbReference>
<feature type="binding site" evidence="4">
    <location>
        <begin position="3"/>
        <end position="7"/>
    </location>
    <ligand>
        <name>ATP</name>
        <dbReference type="ChEBI" id="CHEBI:30616"/>
    </ligand>
</feature>
<evidence type="ECO:0000256" key="2">
    <source>
        <dbReference type="ARBA" id="ARBA00022741"/>
    </source>
</evidence>
<feature type="binding site" evidence="4">
    <location>
        <position position="54"/>
    </location>
    <ligand>
        <name>substrate</name>
    </ligand>
</feature>
<dbReference type="InterPro" id="IPR002698">
    <property type="entry name" value="FTHF_cligase"/>
</dbReference>
<dbReference type="Proteomes" id="UP000321491">
    <property type="component" value="Unassembled WGS sequence"/>
</dbReference>
<dbReference type="AlphaFoldDB" id="A0A511UWT7"/>
<keyword evidence="3 4" id="KW-0067">ATP-binding</keyword>
<dbReference type="Pfam" id="PF01812">
    <property type="entry name" value="5-FTHF_cyc-lig"/>
    <property type="match status" value="1"/>
</dbReference>
<dbReference type="PANTHER" id="PTHR23407">
    <property type="entry name" value="ATPASE INHIBITOR/5-FORMYLTETRAHYDROFOLATE CYCLO-LIGASE"/>
    <property type="match status" value="1"/>
</dbReference>
<gene>
    <name evidence="6" type="primary">yqgN</name>
    <name evidence="6" type="ORF">CQU01_13340</name>
</gene>
<dbReference type="NCBIfam" id="TIGR02727">
    <property type="entry name" value="MTHFS_bact"/>
    <property type="match status" value="1"/>
</dbReference>
<keyword evidence="2 4" id="KW-0547">Nucleotide-binding</keyword>
<comment type="similarity">
    <text evidence="1 5">Belongs to the 5-formyltetrahydrofolate cyclo-ligase family.</text>
</comment>
<name>A0A511UWT7_9BACI</name>
<proteinExistence type="inferred from homology"/>
<protein>
    <recommendedName>
        <fullName evidence="5">5-formyltetrahydrofolate cyclo-ligase</fullName>
        <ecNumber evidence="5">6.3.3.2</ecNumber>
    </recommendedName>
</protein>
<evidence type="ECO:0000313" key="6">
    <source>
        <dbReference type="EMBL" id="GEN31096.1"/>
    </source>
</evidence>
<keyword evidence="5" id="KW-0460">Magnesium</keyword>
<evidence type="ECO:0000313" key="7">
    <source>
        <dbReference type="Proteomes" id="UP000321491"/>
    </source>
</evidence>
<evidence type="ECO:0000256" key="5">
    <source>
        <dbReference type="RuleBase" id="RU361279"/>
    </source>
</evidence>
<dbReference type="GO" id="GO:0030272">
    <property type="term" value="F:5-formyltetrahydrofolate cyclo-ligase activity"/>
    <property type="evidence" value="ECO:0007669"/>
    <property type="project" value="UniProtKB-EC"/>
</dbReference>
<organism evidence="6 7">
    <name type="scientific">Cerasibacillus quisquiliarum</name>
    <dbReference type="NCBI Taxonomy" id="227865"/>
    <lineage>
        <taxon>Bacteria</taxon>
        <taxon>Bacillati</taxon>
        <taxon>Bacillota</taxon>
        <taxon>Bacilli</taxon>
        <taxon>Bacillales</taxon>
        <taxon>Bacillaceae</taxon>
        <taxon>Cerasibacillus</taxon>
    </lineage>
</organism>
<dbReference type="EC" id="6.3.3.2" evidence="5"/>
<comment type="cofactor">
    <cofactor evidence="5">
        <name>Mg(2+)</name>
        <dbReference type="ChEBI" id="CHEBI:18420"/>
    </cofactor>
</comment>
<comment type="catalytic activity">
    <reaction evidence="5">
        <text>(6S)-5-formyl-5,6,7,8-tetrahydrofolate + ATP = (6R)-5,10-methenyltetrahydrofolate + ADP + phosphate</text>
        <dbReference type="Rhea" id="RHEA:10488"/>
        <dbReference type="ChEBI" id="CHEBI:30616"/>
        <dbReference type="ChEBI" id="CHEBI:43474"/>
        <dbReference type="ChEBI" id="CHEBI:57455"/>
        <dbReference type="ChEBI" id="CHEBI:57457"/>
        <dbReference type="ChEBI" id="CHEBI:456216"/>
        <dbReference type="EC" id="6.3.3.2"/>
    </reaction>
</comment>
<dbReference type="GO" id="GO:0005524">
    <property type="term" value="F:ATP binding"/>
    <property type="evidence" value="ECO:0007669"/>
    <property type="project" value="UniProtKB-KW"/>
</dbReference>
<evidence type="ECO:0000256" key="3">
    <source>
        <dbReference type="ARBA" id="ARBA00022840"/>
    </source>
</evidence>
<sequence length="191" mass="22204">MNKVDLRDKMIEKLKQLSFSKKKEIERLLYTHLFALELWQTSNIIAVTISQSIEWDTTPIITQAWKEGKTVVIPKCIPKTKEMIFYTYKEGDQLQQTYFQLWEPIPEKAALVTHDQIDLIIVPGIVFDKKGYRIGFGGGYYDRYLVNYKNATVALIHTKQLLKQIPAEYYDIPVKQLITEKGIINPTSFNA</sequence>
<dbReference type="PANTHER" id="PTHR23407:SF1">
    <property type="entry name" value="5-FORMYLTETRAHYDROFOLATE CYCLO-LIGASE"/>
    <property type="match status" value="1"/>
</dbReference>
<dbReference type="PIRSF" id="PIRSF006806">
    <property type="entry name" value="FTHF_cligase"/>
    <property type="match status" value="1"/>
</dbReference>
<feature type="binding site" evidence="4">
    <location>
        <position position="49"/>
    </location>
    <ligand>
        <name>substrate</name>
    </ligand>
</feature>
<reference evidence="6 7" key="1">
    <citation type="submission" date="2019-07" db="EMBL/GenBank/DDBJ databases">
        <title>Whole genome shotgun sequence of Cerasibacillus quisquiliarum NBRC 102429.</title>
        <authorList>
            <person name="Hosoyama A."/>
            <person name="Uohara A."/>
            <person name="Ohji S."/>
            <person name="Ichikawa N."/>
        </authorList>
    </citation>
    <scope>NUCLEOTIDE SEQUENCE [LARGE SCALE GENOMIC DNA]</scope>
    <source>
        <strain evidence="6 7">NBRC 102429</strain>
    </source>
</reference>